<proteinExistence type="predicted"/>
<keyword evidence="2" id="KW-1185">Reference proteome</keyword>
<dbReference type="EMBL" id="BPLQ01008521">
    <property type="protein sequence ID" value="GIY37869.1"/>
    <property type="molecule type" value="Genomic_DNA"/>
</dbReference>
<dbReference type="Proteomes" id="UP001054837">
    <property type="component" value="Unassembled WGS sequence"/>
</dbReference>
<reference evidence="1 2" key="1">
    <citation type="submission" date="2021-06" db="EMBL/GenBank/DDBJ databases">
        <title>Caerostris darwini draft genome.</title>
        <authorList>
            <person name="Kono N."/>
            <person name="Arakawa K."/>
        </authorList>
    </citation>
    <scope>NUCLEOTIDE SEQUENCE [LARGE SCALE GENOMIC DNA]</scope>
</reference>
<gene>
    <name evidence="1" type="ORF">CDAR_192701</name>
</gene>
<sequence>MAAPPLLSGDRELGAGGSVRRRRRIIEVFMSKLDTIPLLSGDQELGAIQLCHRPFLNLNKSWPPRWGVVVHQFWAWWLTRAITGRSLHVQHGYHTSGDKELRAALLSMSVFDLTTVLDLIMGTPIKKLTARSVN</sequence>
<organism evidence="1 2">
    <name type="scientific">Caerostris darwini</name>
    <dbReference type="NCBI Taxonomy" id="1538125"/>
    <lineage>
        <taxon>Eukaryota</taxon>
        <taxon>Metazoa</taxon>
        <taxon>Ecdysozoa</taxon>
        <taxon>Arthropoda</taxon>
        <taxon>Chelicerata</taxon>
        <taxon>Arachnida</taxon>
        <taxon>Araneae</taxon>
        <taxon>Araneomorphae</taxon>
        <taxon>Entelegynae</taxon>
        <taxon>Araneoidea</taxon>
        <taxon>Araneidae</taxon>
        <taxon>Caerostris</taxon>
    </lineage>
</organism>
<dbReference type="AlphaFoldDB" id="A0AAV4SXW9"/>
<evidence type="ECO:0000313" key="2">
    <source>
        <dbReference type="Proteomes" id="UP001054837"/>
    </source>
</evidence>
<protein>
    <submittedName>
        <fullName evidence="1">Uncharacterized protein</fullName>
    </submittedName>
</protein>
<comment type="caution">
    <text evidence="1">The sequence shown here is derived from an EMBL/GenBank/DDBJ whole genome shotgun (WGS) entry which is preliminary data.</text>
</comment>
<evidence type="ECO:0000313" key="1">
    <source>
        <dbReference type="EMBL" id="GIY37869.1"/>
    </source>
</evidence>
<name>A0AAV4SXW9_9ARAC</name>
<accession>A0AAV4SXW9</accession>